<accession>A0A2P2Q7M7</accession>
<organism evidence="1">
    <name type="scientific">Rhizophora mucronata</name>
    <name type="common">Asiatic mangrove</name>
    <dbReference type="NCBI Taxonomy" id="61149"/>
    <lineage>
        <taxon>Eukaryota</taxon>
        <taxon>Viridiplantae</taxon>
        <taxon>Streptophyta</taxon>
        <taxon>Embryophyta</taxon>
        <taxon>Tracheophyta</taxon>
        <taxon>Spermatophyta</taxon>
        <taxon>Magnoliopsida</taxon>
        <taxon>eudicotyledons</taxon>
        <taxon>Gunneridae</taxon>
        <taxon>Pentapetalae</taxon>
        <taxon>rosids</taxon>
        <taxon>fabids</taxon>
        <taxon>Malpighiales</taxon>
        <taxon>Rhizophoraceae</taxon>
        <taxon>Rhizophora</taxon>
    </lineage>
</organism>
<dbReference type="EMBL" id="GGEC01082499">
    <property type="protein sequence ID" value="MBX62983.1"/>
    <property type="molecule type" value="Transcribed_RNA"/>
</dbReference>
<sequence length="16" mass="2016">MHAKERYLSFYLQCLN</sequence>
<reference evidence="1" key="1">
    <citation type="submission" date="2018-02" db="EMBL/GenBank/DDBJ databases">
        <title>Rhizophora mucronata_Transcriptome.</title>
        <authorList>
            <person name="Meera S.P."/>
            <person name="Sreeshan A."/>
            <person name="Augustine A."/>
        </authorList>
    </citation>
    <scope>NUCLEOTIDE SEQUENCE</scope>
    <source>
        <tissue evidence="1">Leaf</tissue>
    </source>
</reference>
<evidence type="ECO:0000313" key="1">
    <source>
        <dbReference type="EMBL" id="MBX62983.1"/>
    </source>
</evidence>
<protein>
    <submittedName>
        <fullName evidence="1">Uncharacterized protein</fullName>
    </submittedName>
</protein>
<name>A0A2P2Q7M7_RHIMU</name>
<dbReference type="AlphaFoldDB" id="A0A2P2Q7M7"/>
<proteinExistence type="predicted"/>